<dbReference type="Gene3D" id="1.25.10.10">
    <property type="entry name" value="Leucine-rich Repeat Variant"/>
    <property type="match status" value="1"/>
</dbReference>
<evidence type="ECO:0000313" key="10">
    <source>
        <dbReference type="Proteomes" id="UP001527925"/>
    </source>
</evidence>
<accession>A0ABR4MVL7</accession>
<reference evidence="9 10" key="1">
    <citation type="submission" date="2023-09" db="EMBL/GenBank/DDBJ databases">
        <title>Pangenome analysis of Batrachochytrium dendrobatidis and related Chytrids.</title>
        <authorList>
            <person name="Yacoub M.N."/>
            <person name="Stajich J.E."/>
            <person name="James T.Y."/>
        </authorList>
    </citation>
    <scope>NUCLEOTIDE SEQUENCE [LARGE SCALE GENOMIC DNA]</scope>
    <source>
        <strain evidence="9 10">JEL0888</strain>
    </source>
</reference>
<evidence type="ECO:0000256" key="1">
    <source>
        <dbReference type="ARBA" id="ARBA00004286"/>
    </source>
</evidence>
<evidence type="ECO:0000256" key="5">
    <source>
        <dbReference type="ARBA" id="ARBA00022776"/>
    </source>
</evidence>
<dbReference type="InterPro" id="IPR011989">
    <property type="entry name" value="ARM-like"/>
</dbReference>
<dbReference type="PANTHER" id="PTHR14418:SF5">
    <property type="entry name" value="CONDENSIN COMPLEX SUBUNIT 3"/>
    <property type="match status" value="1"/>
</dbReference>
<keyword evidence="3" id="KW-0158">Chromosome</keyword>
<evidence type="ECO:0000256" key="3">
    <source>
        <dbReference type="ARBA" id="ARBA00022454"/>
    </source>
</evidence>
<organism evidence="9 10">
    <name type="scientific">Polyrhizophydium stewartii</name>
    <dbReference type="NCBI Taxonomy" id="2732419"/>
    <lineage>
        <taxon>Eukaryota</taxon>
        <taxon>Fungi</taxon>
        <taxon>Fungi incertae sedis</taxon>
        <taxon>Chytridiomycota</taxon>
        <taxon>Chytridiomycota incertae sedis</taxon>
        <taxon>Chytridiomycetes</taxon>
        <taxon>Rhizophydiales</taxon>
        <taxon>Rhizophydiales incertae sedis</taxon>
        <taxon>Polyrhizophydium</taxon>
    </lineage>
</organism>
<dbReference type="Pfam" id="PF12719">
    <property type="entry name" value="Cnd3"/>
    <property type="match status" value="1"/>
</dbReference>
<evidence type="ECO:0000259" key="8">
    <source>
        <dbReference type="Pfam" id="PF12719"/>
    </source>
</evidence>
<comment type="similarity">
    <text evidence="2">Belongs to the CND3 (condensin subunit 3) family.</text>
</comment>
<dbReference type="PANTHER" id="PTHR14418">
    <property type="entry name" value="CONDENSIN COMPLEX SUBUNIT 3-RELATED"/>
    <property type="match status" value="1"/>
</dbReference>
<evidence type="ECO:0000256" key="4">
    <source>
        <dbReference type="ARBA" id="ARBA00022618"/>
    </source>
</evidence>
<keyword evidence="10" id="KW-1185">Reference proteome</keyword>
<sequence>MNLLTLSLLRVFKDSADEADAAQIRVQLLSLLSHDTSADVRKAVLWNLSLTLETAEALVERARDIDPAVRKLVFAKLTLEQEAADLLSIDLRRQLLKTGLDDRDANVRAACIKLLSSGWIKQAGGINGFVESLDVRGSYEAASAIVLSLFRHNPSLRFESRDFQWQSLTCEAAFLAHHFAVHLKSANDDAGFDLLVPSLSDLVGIMQGYMSQIVSEEDETSRLELEFVIQELIALCINLDLCDETGRRLLSEFLDSALVEMDLPPAGIAHVVRLGLQLSDGTSEYVSKLVLLLGRIRESYGLEPEPEPMGSEQPQDRNWSETEAVAMLKCLDTVHGVVQLLDFTYSEHGLMYELLEKYVFPCTGSSILAISKLALSCLAQCSLLDKTLAAANLDIFLAYLESHDERALGSFQYFVDAIMHYGKDALAEKQVQAAMRTFLKSNNSERLSVAVEGFCKLLLLQRITDTQDLLAMVILFYHPSTSQIQKLRQSLSYFLPAFGHLLPAELAKIFVPAILALSSLPRAEATGMLPPLAVASQIVDWIAAAKPDTDASDTTFTDLVEECLKSAIHGQPMNRRFLCQVLPKLPLPGSLSAEQIAHIDSLTQQLQSLVTDTQSTLALKRFRKPLDAETGDAAQLKTVTDSVADLSLA</sequence>
<evidence type="ECO:0000256" key="7">
    <source>
        <dbReference type="ARBA" id="ARBA00023306"/>
    </source>
</evidence>
<comment type="subcellular location">
    <subcellularLocation>
        <location evidence="1">Chromosome</location>
    </subcellularLocation>
</comment>
<feature type="domain" description="Nuclear condensin complex subunit 3 C-terminal" evidence="8">
    <location>
        <begin position="329"/>
        <end position="587"/>
    </location>
</feature>
<comment type="caution">
    <text evidence="9">The sequence shown here is derived from an EMBL/GenBank/DDBJ whole genome shotgun (WGS) entry which is preliminary data.</text>
</comment>
<dbReference type="InterPro" id="IPR027165">
    <property type="entry name" value="CND3"/>
</dbReference>
<gene>
    <name evidence="9" type="primary">YCG1_2</name>
    <name evidence="9" type="ORF">HK105_209240</name>
</gene>
<dbReference type="InterPro" id="IPR025977">
    <property type="entry name" value="Cnd3_C"/>
</dbReference>
<dbReference type="Proteomes" id="UP001527925">
    <property type="component" value="Unassembled WGS sequence"/>
</dbReference>
<dbReference type="InterPro" id="IPR016024">
    <property type="entry name" value="ARM-type_fold"/>
</dbReference>
<evidence type="ECO:0000256" key="6">
    <source>
        <dbReference type="ARBA" id="ARBA00023067"/>
    </source>
</evidence>
<evidence type="ECO:0000313" key="9">
    <source>
        <dbReference type="EMBL" id="KAL2911307.1"/>
    </source>
</evidence>
<name>A0ABR4MVL7_9FUNG</name>
<keyword evidence="6" id="KW-0226">DNA condensation</keyword>
<evidence type="ECO:0000256" key="2">
    <source>
        <dbReference type="ARBA" id="ARBA00006533"/>
    </source>
</evidence>
<proteinExistence type="inferred from homology"/>
<keyword evidence="4" id="KW-0132">Cell division</keyword>
<keyword evidence="7" id="KW-0131">Cell cycle</keyword>
<protein>
    <submittedName>
        <fullName evidence="9">Chromosome condensation complex Condensin, subunit G</fullName>
    </submittedName>
</protein>
<dbReference type="SUPFAM" id="SSF48371">
    <property type="entry name" value="ARM repeat"/>
    <property type="match status" value="1"/>
</dbReference>
<keyword evidence="5" id="KW-0498">Mitosis</keyword>
<dbReference type="EMBL" id="JADGIZ020000125">
    <property type="protein sequence ID" value="KAL2911307.1"/>
    <property type="molecule type" value="Genomic_DNA"/>
</dbReference>